<proteinExistence type="predicted"/>
<dbReference type="PANTHER" id="PTHR35391">
    <property type="entry name" value="C2H2-TYPE DOMAIN-CONTAINING PROTEIN-RELATED"/>
    <property type="match status" value="1"/>
</dbReference>
<feature type="domain" description="DUF6590" evidence="1">
    <location>
        <begin position="10"/>
        <end position="154"/>
    </location>
</feature>
<dbReference type="AlphaFoldDB" id="A0AA40BU50"/>
<feature type="non-terminal residue" evidence="2">
    <location>
        <position position="1"/>
    </location>
</feature>
<reference evidence="2" key="1">
    <citation type="submission" date="2023-06" db="EMBL/GenBank/DDBJ databases">
        <title>Genome-scale phylogeny and comparative genomics of the fungal order Sordariales.</title>
        <authorList>
            <consortium name="Lawrence Berkeley National Laboratory"/>
            <person name="Hensen N."/>
            <person name="Bonometti L."/>
            <person name="Westerberg I."/>
            <person name="Brannstrom I.O."/>
            <person name="Guillou S."/>
            <person name="Cros-Aarteil S."/>
            <person name="Calhoun S."/>
            <person name="Haridas S."/>
            <person name="Kuo A."/>
            <person name="Mondo S."/>
            <person name="Pangilinan J."/>
            <person name="Riley R."/>
            <person name="Labutti K."/>
            <person name="Andreopoulos B."/>
            <person name="Lipzen A."/>
            <person name="Chen C."/>
            <person name="Yanf M."/>
            <person name="Daum C."/>
            <person name="Ng V."/>
            <person name="Clum A."/>
            <person name="Steindorff A."/>
            <person name="Ohm R."/>
            <person name="Martin F."/>
            <person name="Silar P."/>
            <person name="Natvig D."/>
            <person name="Lalanne C."/>
            <person name="Gautier V."/>
            <person name="Ament-Velasquez S.L."/>
            <person name="Kruys A."/>
            <person name="Hutchinson M.I."/>
            <person name="Powell A.J."/>
            <person name="Barry K."/>
            <person name="Miller A.N."/>
            <person name="Grigoriev I.V."/>
            <person name="Debuchy R."/>
            <person name="Gladieux P."/>
            <person name="Thoren M.H."/>
            <person name="Johannesson H."/>
        </authorList>
    </citation>
    <scope>NUCLEOTIDE SEQUENCE</scope>
    <source>
        <strain evidence="2">CBS 606.72</strain>
    </source>
</reference>
<accession>A0AA40BU50</accession>
<protein>
    <recommendedName>
        <fullName evidence="1">DUF6590 domain-containing protein</fullName>
    </recommendedName>
</protein>
<keyword evidence="3" id="KW-1185">Reference proteome</keyword>
<sequence>RPEYVFEHSSRFAPGEVFKVLWSEPRPQGSYQLTSLVEEHMGQPFSVGIRRFIVVANDEGHCTCVPILTYERRACTKRGVKPNKHGIVYMLGSKPTMLRNEPSLGFRPVRMEPDLPTEKLAAESRVNYSKLFSVEHNAKVNFIGRIVAEDMRIVSDAVDKCWASRNREMKDRTADSRRDRRDRGR</sequence>
<dbReference type="Pfam" id="PF20233">
    <property type="entry name" value="DUF6590"/>
    <property type="match status" value="1"/>
</dbReference>
<evidence type="ECO:0000313" key="3">
    <source>
        <dbReference type="Proteomes" id="UP001175000"/>
    </source>
</evidence>
<evidence type="ECO:0000313" key="2">
    <source>
        <dbReference type="EMBL" id="KAK0613730.1"/>
    </source>
</evidence>
<name>A0AA40BU50_9PEZI</name>
<dbReference type="EMBL" id="JAULSU010000006">
    <property type="protein sequence ID" value="KAK0613730.1"/>
    <property type="molecule type" value="Genomic_DNA"/>
</dbReference>
<organism evidence="2 3">
    <name type="scientific">Immersiella caudata</name>
    <dbReference type="NCBI Taxonomy" id="314043"/>
    <lineage>
        <taxon>Eukaryota</taxon>
        <taxon>Fungi</taxon>
        <taxon>Dikarya</taxon>
        <taxon>Ascomycota</taxon>
        <taxon>Pezizomycotina</taxon>
        <taxon>Sordariomycetes</taxon>
        <taxon>Sordariomycetidae</taxon>
        <taxon>Sordariales</taxon>
        <taxon>Lasiosphaeriaceae</taxon>
        <taxon>Immersiella</taxon>
    </lineage>
</organism>
<dbReference type="PANTHER" id="PTHR35391:SF5">
    <property type="entry name" value="DUF6590 DOMAIN-CONTAINING PROTEIN"/>
    <property type="match status" value="1"/>
</dbReference>
<gene>
    <name evidence="2" type="ORF">B0T14DRAFT_438639</name>
</gene>
<dbReference type="InterPro" id="IPR046497">
    <property type="entry name" value="DUF6590"/>
</dbReference>
<dbReference type="Proteomes" id="UP001175000">
    <property type="component" value="Unassembled WGS sequence"/>
</dbReference>
<evidence type="ECO:0000259" key="1">
    <source>
        <dbReference type="Pfam" id="PF20233"/>
    </source>
</evidence>
<comment type="caution">
    <text evidence="2">The sequence shown here is derived from an EMBL/GenBank/DDBJ whole genome shotgun (WGS) entry which is preliminary data.</text>
</comment>